<dbReference type="OMA" id="PRNEETH"/>
<sequence>MMTGEYKDYEGWEDDIQSLTLPSPFGESPSSNIPEFAGNEESQVVPFATLPRNEETHPMPIVSVPSQHRDFKEYFQRPNGFGSYKSYSHGVYVLLCCERSGKPISHQGKNHVPKTTTKKRKCGFIKCDCSFRLNASCDKFERRNVRVGCGFHNHLIPTTLTGHAYAGRLAEEENLQVLELTNSGCRPREILTSIKNKNRKNYSTMRTIYNARRKLKIYAMQGRSLMQHFFKLAQEHQYTVEYKFNPLTKKYRLPLFHVVSHTSTGATFTVAVAFMSREKEANCIWALKCVERLYRENEIPSVFVTDCEAGLISATKHVFPTSSHLLCAWHIGKNKEAKGKLKEKQDEKRKELKKWYGAWQDVIKSSSIEDYQENLTKFISTWEPTHKDDVRYVIKTWLDPYKEKFVSAWTNNIKHFDNVATSRVESAHAKLKLYLGNSRGNFANCFFRAHCSYENEHVNVHSEFERSKTTQMHDHREEDLFKEILNFVSIKALKIIYNEINGTANSMDGDMTCNCLARKINGLPCACEIRVLKTQGHYRSKKHLSSMQYGMHGKNEQVRMRAQLQPIAFLSTVNIYEPEVSEVQRGRKSKKQLMKDRSNEREPSFYEHYLSHMPSVMQKFIAATQEMPMDENSGYHVLLKQLTKKELKEGIDKNEWLRMPESGFIIAEAFTTVVVYLSELQSITFVPTTLVLYPSIEKNTVAIGHVNNNHLIGLKFKRCSPLPSLPRFSYWKQQENENSTTWSKRY</sequence>
<reference evidence="2 3" key="1">
    <citation type="journal article" date="2018" name="Science">
        <title>The opium poppy genome and morphinan production.</title>
        <authorList>
            <person name="Guo L."/>
            <person name="Winzer T."/>
            <person name="Yang X."/>
            <person name="Li Y."/>
            <person name="Ning Z."/>
            <person name="He Z."/>
            <person name="Teodor R."/>
            <person name="Lu Y."/>
            <person name="Bowser T.A."/>
            <person name="Graham I.A."/>
            <person name="Ye K."/>
        </authorList>
    </citation>
    <scope>NUCLEOTIDE SEQUENCE [LARGE SCALE GENOMIC DNA]</scope>
    <source>
        <strain evidence="3">cv. HN1</strain>
        <tissue evidence="2">Leaves</tissue>
    </source>
</reference>
<keyword evidence="3" id="KW-1185">Reference proteome</keyword>
<dbReference type="InterPro" id="IPR018289">
    <property type="entry name" value="MULE_transposase_dom"/>
</dbReference>
<dbReference type="PANTHER" id="PTHR31569:SF4">
    <property type="entry name" value="SWIM-TYPE DOMAIN-CONTAINING PROTEIN"/>
    <property type="match status" value="1"/>
</dbReference>
<dbReference type="Gramene" id="RZC78911">
    <property type="protein sequence ID" value="RZC78911"/>
    <property type="gene ID" value="C5167_003127"/>
</dbReference>
<dbReference type="Pfam" id="PF10551">
    <property type="entry name" value="MULE"/>
    <property type="match status" value="1"/>
</dbReference>
<evidence type="ECO:0000259" key="1">
    <source>
        <dbReference type="Pfam" id="PF10551"/>
    </source>
</evidence>
<dbReference type="Proteomes" id="UP000316621">
    <property type="component" value="Chromosome 9"/>
</dbReference>
<dbReference type="InterPro" id="IPR052579">
    <property type="entry name" value="Zinc_finger_SWIM"/>
</dbReference>
<name>A0A4Y7L3H3_PAPSO</name>
<evidence type="ECO:0000313" key="2">
    <source>
        <dbReference type="EMBL" id="RZC78911.1"/>
    </source>
</evidence>
<gene>
    <name evidence="2" type="ORF">C5167_003127</name>
</gene>
<organism evidence="2 3">
    <name type="scientific">Papaver somniferum</name>
    <name type="common">Opium poppy</name>
    <dbReference type="NCBI Taxonomy" id="3469"/>
    <lineage>
        <taxon>Eukaryota</taxon>
        <taxon>Viridiplantae</taxon>
        <taxon>Streptophyta</taxon>
        <taxon>Embryophyta</taxon>
        <taxon>Tracheophyta</taxon>
        <taxon>Spermatophyta</taxon>
        <taxon>Magnoliopsida</taxon>
        <taxon>Ranunculales</taxon>
        <taxon>Papaveraceae</taxon>
        <taxon>Papaveroideae</taxon>
        <taxon>Papaver</taxon>
    </lineage>
</organism>
<accession>A0A4Y7L3H3</accession>
<feature type="domain" description="MULE transposase" evidence="1">
    <location>
        <begin position="247"/>
        <end position="334"/>
    </location>
</feature>
<proteinExistence type="predicted"/>
<dbReference type="AlphaFoldDB" id="A0A4Y7L3H3"/>
<protein>
    <recommendedName>
        <fullName evidence="1">MULE transposase domain-containing protein</fullName>
    </recommendedName>
</protein>
<dbReference type="EMBL" id="CM010723">
    <property type="protein sequence ID" value="RZC78911.1"/>
    <property type="molecule type" value="Genomic_DNA"/>
</dbReference>
<evidence type="ECO:0000313" key="3">
    <source>
        <dbReference type="Proteomes" id="UP000316621"/>
    </source>
</evidence>
<dbReference type="PANTHER" id="PTHR31569">
    <property type="entry name" value="SWIM-TYPE DOMAIN-CONTAINING PROTEIN"/>
    <property type="match status" value="1"/>
</dbReference>